<organism evidence="2 3">
    <name type="scientific">Silurus meridionalis</name>
    <name type="common">Southern catfish</name>
    <name type="synonym">Silurus soldatovi meridionalis</name>
    <dbReference type="NCBI Taxonomy" id="175797"/>
    <lineage>
        <taxon>Eukaryota</taxon>
        <taxon>Metazoa</taxon>
        <taxon>Chordata</taxon>
        <taxon>Craniata</taxon>
        <taxon>Vertebrata</taxon>
        <taxon>Euteleostomi</taxon>
        <taxon>Actinopterygii</taxon>
        <taxon>Neopterygii</taxon>
        <taxon>Teleostei</taxon>
        <taxon>Ostariophysi</taxon>
        <taxon>Siluriformes</taxon>
        <taxon>Siluridae</taxon>
        <taxon>Silurus</taxon>
    </lineage>
</organism>
<dbReference type="AlphaFoldDB" id="A0A8T0BMQ7"/>
<evidence type="ECO:0000313" key="2">
    <source>
        <dbReference type="EMBL" id="KAF7708195.1"/>
    </source>
</evidence>
<accession>A0A8T0BMQ7</accession>
<sequence length="112" mass="12523">MARFSLQVAALSLVCLITMVTSDNDPAGPPAVTDADICTQFFNEGSKMTIGRAYDMLWIKFSNYLKEQTLGTQIILTLMPLVDEDRDNRLNLSECEQLIKHIKLMGPQPTSK</sequence>
<comment type="caution">
    <text evidence="2">The sequence shown here is derived from an EMBL/GenBank/DDBJ whole genome shotgun (WGS) entry which is preliminary data.</text>
</comment>
<evidence type="ECO:0000313" key="3">
    <source>
        <dbReference type="Proteomes" id="UP000606274"/>
    </source>
</evidence>
<dbReference type="EMBL" id="JABFDY010000004">
    <property type="protein sequence ID" value="KAF7708195.1"/>
    <property type="molecule type" value="Genomic_DNA"/>
</dbReference>
<name>A0A8T0BMQ7_SILME</name>
<keyword evidence="3" id="KW-1185">Reference proteome</keyword>
<reference evidence="2" key="1">
    <citation type="submission" date="2020-08" db="EMBL/GenBank/DDBJ databases">
        <title>Chromosome-level assembly of Southern catfish (Silurus meridionalis) provides insights into visual adaptation to the nocturnal and benthic lifestyles.</title>
        <authorList>
            <person name="Zhang Y."/>
            <person name="Wang D."/>
            <person name="Peng Z."/>
        </authorList>
    </citation>
    <scope>NUCLEOTIDE SEQUENCE</scope>
    <source>
        <strain evidence="2">SWU-2019-XX</strain>
        <tissue evidence="2">Muscle</tissue>
    </source>
</reference>
<protein>
    <recommendedName>
        <fullName evidence="4">EF-hand domain-containing protein</fullName>
    </recommendedName>
</protein>
<feature type="chain" id="PRO_5035729659" description="EF-hand domain-containing protein" evidence="1">
    <location>
        <begin position="23"/>
        <end position="112"/>
    </location>
</feature>
<evidence type="ECO:0000256" key="1">
    <source>
        <dbReference type="SAM" id="SignalP"/>
    </source>
</evidence>
<dbReference type="Proteomes" id="UP000606274">
    <property type="component" value="Unassembled WGS sequence"/>
</dbReference>
<evidence type="ECO:0008006" key="4">
    <source>
        <dbReference type="Google" id="ProtNLM"/>
    </source>
</evidence>
<feature type="signal peptide" evidence="1">
    <location>
        <begin position="1"/>
        <end position="22"/>
    </location>
</feature>
<dbReference type="OrthoDB" id="8850446at2759"/>
<keyword evidence="1" id="KW-0732">Signal</keyword>
<proteinExistence type="predicted"/>
<gene>
    <name evidence="2" type="ORF">HF521_017252</name>
</gene>